<dbReference type="InterPro" id="IPR048373">
    <property type="entry name" value="ZapC_N"/>
</dbReference>
<dbReference type="InterPro" id="IPR009809">
    <property type="entry name" value="ZapC"/>
</dbReference>
<keyword evidence="10" id="KW-1185">Reference proteome</keyword>
<dbReference type="InterPro" id="IPR048372">
    <property type="entry name" value="ZapC_C"/>
</dbReference>
<dbReference type="EMBL" id="BAABFC010000001">
    <property type="protein sequence ID" value="GAA4492927.1"/>
    <property type="molecule type" value="Genomic_DNA"/>
</dbReference>
<dbReference type="GO" id="GO:0051301">
    <property type="term" value="P:cell division"/>
    <property type="evidence" value="ECO:0007669"/>
    <property type="project" value="UniProtKB-KW"/>
</dbReference>
<keyword evidence="4 5" id="KW-0131">Cell cycle</keyword>
<gene>
    <name evidence="5" type="primary">zapC</name>
    <name evidence="9" type="ORF">GCM10023095_02290</name>
</gene>
<evidence type="ECO:0000256" key="2">
    <source>
        <dbReference type="ARBA" id="ARBA00022618"/>
    </source>
</evidence>
<dbReference type="HAMAP" id="MF_00906">
    <property type="entry name" value="ZapC"/>
    <property type="match status" value="1"/>
</dbReference>
<accession>A0ABP8PV40</accession>
<dbReference type="RefSeq" id="WP_345009215.1">
    <property type="nucleotide sequence ID" value="NZ_BAABFC010000001.1"/>
</dbReference>
<reference evidence="10" key="1">
    <citation type="journal article" date="2019" name="Int. J. Syst. Evol. Microbiol.">
        <title>The Global Catalogue of Microorganisms (GCM) 10K type strain sequencing project: providing services to taxonomists for standard genome sequencing and annotation.</title>
        <authorList>
            <consortium name="The Broad Institute Genomics Platform"/>
            <consortium name="The Broad Institute Genome Sequencing Center for Infectious Disease"/>
            <person name="Wu L."/>
            <person name="Ma J."/>
        </authorList>
    </citation>
    <scope>NUCLEOTIDE SEQUENCE [LARGE SCALE GENOMIC DNA]</scope>
    <source>
        <strain evidence="10">JCM 32226</strain>
    </source>
</reference>
<evidence type="ECO:0000256" key="3">
    <source>
        <dbReference type="ARBA" id="ARBA00023210"/>
    </source>
</evidence>
<keyword evidence="2 5" id="KW-0132">Cell division</keyword>
<dbReference type="Proteomes" id="UP001501321">
    <property type="component" value="Unassembled WGS sequence"/>
</dbReference>
<evidence type="ECO:0000256" key="4">
    <source>
        <dbReference type="ARBA" id="ARBA00023306"/>
    </source>
</evidence>
<evidence type="ECO:0000313" key="9">
    <source>
        <dbReference type="EMBL" id="GAA4492927.1"/>
    </source>
</evidence>
<proteinExistence type="inferred from homology"/>
<sequence length="179" mass="20465">MILLPDDQWRWCYDEGRDKLLLDLTDEMQFETAYQAKQLSPSARQSHPFSLEDASYYFHLLECIGELPFSEPERVQLVLNAIAFCRFGKPMMPQSWYFKEVGLQPQPPLLGEVFSLIAEQGHGDFLVIEPGDKASVCLFLGDRLPVAEDKCLRQSSVIKVMNNRLVPFHAVSRALMQLA</sequence>
<comment type="function">
    <text evidence="5 6">Contributes to the efficiency of the cell division process by stabilizing the polymeric form of the cell division protein FtsZ. Acts by promoting interactions between FtsZ protofilaments and suppressing the GTPase activity of FtsZ.</text>
</comment>
<feature type="domain" description="Cell-division protein ZapC N-terminal" evidence="8">
    <location>
        <begin position="3"/>
        <end position="89"/>
    </location>
</feature>
<dbReference type="Pfam" id="PF07126">
    <property type="entry name" value="ZapC_C"/>
    <property type="match status" value="1"/>
</dbReference>
<comment type="similarity">
    <text evidence="5 6">Belongs to the ZapC family.</text>
</comment>
<keyword evidence="1 5" id="KW-0963">Cytoplasm</keyword>
<dbReference type="PIRSF" id="PIRSF010252">
    <property type="entry name" value="ZapC"/>
    <property type="match status" value="1"/>
</dbReference>
<evidence type="ECO:0000259" key="8">
    <source>
        <dbReference type="Pfam" id="PF21083"/>
    </source>
</evidence>
<comment type="subunit">
    <text evidence="5">Interacts directly with FtsZ.</text>
</comment>
<evidence type="ECO:0000259" key="7">
    <source>
        <dbReference type="Pfam" id="PF07126"/>
    </source>
</evidence>
<name>A0ABP8PV40_9GAMM</name>
<evidence type="ECO:0000256" key="6">
    <source>
        <dbReference type="PIRNR" id="PIRNR010252"/>
    </source>
</evidence>
<feature type="domain" description="Cell-division protein ZapC C-terminal" evidence="7">
    <location>
        <begin position="90"/>
        <end position="169"/>
    </location>
</feature>
<protein>
    <recommendedName>
        <fullName evidence="5 6">Cell division protein ZapC</fullName>
    </recommendedName>
</protein>
<evidence type="ECO:0000256" key="5">
    <source>
        <dbReference type="HAMAP-Rule" id="MF_00906"/>
    </source>
</evidence>
<evidence type="ECO:0000256" key="1">
    <source>
        <dbReference type="ARBA" id="ARBA00022490"/>
    </source>
</evidence>
<organism evidence="9 10">
    <name type="scientific">Pseudaeromonas paramecii</name>
    <dbReference type="NCBI Taxonomy" id="2138166"/>
    <lineage>
        <taxon>Bacteria</taxon>
        <taxon>Pseudomonadati</taxon>
        <taxon>Pseudomonadota</taxon>
        <taxon>Gammaproteobacteria</taxon>
        <taxon>Aeromonadales</taxon>
        <taxon>Aeromonadaceae</taxon>
        <taxon>Pseudaeromonas</taxon>
    </lineage>
</organism>
<comment type="subcellular location">
    <subcellularLocation>
        <location evidence="5 6">Cytoplasm</location>
    </subcellularLocation>
</comment>
<evidence type="ECO:0000313" key="10">
    <source>
        <dbReference type="Proteomes" id="UP001501321"/>
    </source>
</evidence>
<keyword evidence="3 5" id="KW-0717">Septation</keyword>
<comment type="caution">
    <text evidence="9">The sequence shown here is derived from an EMBL/GenBank/DDBJ whole genome shotgun (WGS) entry which is preliminary data.</text>
</comment>
<dbReference type="Pfam" id="PF21083">
    <property type="entry name" value="ZapC_N"/>
    <property type="match status" value="1"/>
</dbReference>